<evidence type="ECO:0000256" key="8">
    <source>
        <dbReference type="ARBA" id="ARBA00023242"/>
    </source>
</evidence>
<dbReference type="Pfam" id="PF07569">
    <property type="entry name" value="Hira"/>
    <property type="match status" value="1"/>
</dbReference>
<dbReference type="SUPFAM" id="SSF50998">
    <property type="entry name" value="Quinoprotein alcohol dehydrogenase-like"/>
    <property type="match status" value="1"/>
</dbReference>
<comment type="similarity">
    <text evidence="2 10">Belongs to the WD repeat HIR1 family.</text>
</comment>
<evidence type="ECO:0000313" key="15">
    <source>
        <dbReference type="Proteomes" id="UP000747399"/>
    </source>
</evidence>
<dbReference type="GO" id="GO:0006351">
    <property type="term" value="P:DNA-templated transcription"/>
    <property type="evidence" value="ECO:0007669"/>
    <property type="project" value="InterPro"/>
</dbReference>
<feature type="region of interest" description="Disordered" evidence="11">
    <location>
        <begin position="973"/>
        <end position="1022"/>
    </location>
</feature>
<sequence>MPIIDKPEWIQHGGAPILGVDIDPSRERLATCSSDNKIRIWSMRPLISEAAELNATVPKQVAALSEFTTSVNCVRFAPSGRLLAAGTDDSDAYVFELREGRGSATFGSGEAANIENWKLRLRLRGHEVNVTDVAWSPDSRRLATASVDNRIKLWDAANGHCLRTLEGHVGHVKGVAWDPFDVYLASQGDREVIVWRLEDGQPACRLTEPFIGSPIVSFALRPSWSPDGQILALANGYEKGVHVVPLIRRNTWAAKDFSLVGHGGAVTVVRYNPYLYLSPRSSSSEGAATDEDAGAGAVPAVGSTDKCFSIWHPEVMRALMVGRGFFKSMILDMAWSSDGRLLVLASQDGSVTTVLFDEGELGRRVPDAEVEELLAKLYGDPRLRNQKAALTAAPDLLQLEARARAEAEREERLSSRLGPGAPSLAAVQPPPAVAVPMGGLRPPVPRPPQPAAPSPTLLSNNGPTAPANRMPQPAVVAPQPQPQASVIGAQRATSPAKPIVAGSGGRAGPGAGPNCRDPEVHPAKRPALQAATAPLRPGNVTGRPAASTTAGGIAAGAAAGSDGLGGAVPAATAAASVVPTAAAAPGLLVPPDPIKPILQVYMHVPSSLAGEPMQLPLELQAKNTERDSRQRPVAELACLMGCRRQWSDTIQGQVVALAGSSRLAAAATASGDLMVYSSAGRRLFPPIQLGSPVSILATGSSGPSSSMLMALLANGRLRAWDIATGKSVLKASVAPLLTGDAAPQSLRVSSLKLSSTGSPVVVLSNAHAHVYHLEMGCWMRVADSAFPASAYTTNFTSATPGELSQLQASAAQRRHPHDVLSASAAQAARPAAAKRNDLALLEHNLAAAAVLHSPAEWRIWLVMYIRRLVMEEEESRLRDLISELMGPLRYGSATHAAAGGAPGPNGGLTGQGRGAGVSEPPLASSVVGRWQPSILGFDKRRLLREVVLKEVARNRNYQQLVTEVLDQLKQVEAPVPTGPLRPPSGRAPAGSGTGGSMAAGVPAPMHDGLHPLQHQRQPTVLG</sequence>
<keyword evidence="7 10" id="KW-0804">Transcription</keyword>
<dbReference type="PANTHER" id="PTHR13831:SF0">
    <property type="entry name" value="PROTEIN HIRA"/>
    <property type="match status" value="1"/>
</dbReference>
<keyword evidence="5 10" id="KW-0156">Chromatin regulator</keyword>
<dbReference type="CDD" id="cd00200">
    <property type="entry name" value="WD40"/>
    <property type="match status" value="1"/>
</dbReference>
<dbReference type="InterPro" id="IPR011494">
    <property type="entry name" value="HIRA-like_C"/>
</dbReference>
<comment type="caution">
    <text evidence="14">The sequence shown here is derived from an EMBL/GenBank/DDBJ whole genome shotgun (WGS) entry which is preliminary data.</text>
</comment>
<dbReference type="PROSITE" id="PS50294">
    <property type="entry name" value="WD_REPEATS_REGION"/>
    <property type="match status" value="1"/>
</dbReference>
<feature type="compositionally biased region" description="Gly residues" evidence="11">
    <location>
        <begin position="900"/>
        <end position="915"/>
    </location>
</feature>
<gene>
    <name evidence="14" type="ORF">Vafri_7335</name>
</gene>
<reference evidence="14" key="1">
    <citation type="journal article" date="2021" name="Proc. Natl. Acad. Sci. U.S.A.">
        <title>Three genomes in the algal genus Volvox reveal the fate of a haploid sex-determining region after a transition to homothallism.</title>
        <authorList>
            <person name="Yamamoto K."/>
            <person name="Hamaji T."/>
            <person name="Kawai-Toyooka H."/>
            <person name="Matsuzaki R."/>
            <person name="Takahashi F."/>
            <person name="Nishimura Y."/>
            <person name="Kawachi M."/>
            <person name="Noguchi H."/>
            <person name="Minakuchi Y."/>
            <person name="Umen J.G."/>
            <person name="Toyoda A."/>
            <person name="Nozaki H."/>
        </authorList>
    </citation>
    <scope>NUCLEOTIDE SEQUENCE</scope>
    <source>
        <strain evidence="14">NIES-3780</strain>
    </source>
</reference>
<feature type="region of interest" description="Disordered" evidence="11">
    <location>
        <begin position="435"/>
        <end position="477"/>
    </location>
</feature>
<dbReference type="Proteomes" id="UP000747399">
    <property type="component" value="Unassembled WGS sequence"/>
</dbReference>
<evidence type="ECO:0000256" key="6">
    <source>
        <dbReference type="ARBA" id="ARBA00023015"/>
    </source>
</evidence>
<keyword evidence="3 9" id="KW-0853">WD repeat</keyword>
<feature type="region of interest" description="Disordered" evidence="11">
    <location>
        <begin position="492"/>
        <end position="521"/>
    </location>
</feature>
<feature type="repeat" description="WD" evidence="9">
    <location>
        <begin position="123"/>
        <end position="164"/>
    </location>
</feature>
<dbReference type="PROSITE" id="PS50082">
    <property type="entry name" value="WD_REPEATS_2"/>
    <property type="match status" value="4"/>
</dbReference>
<dbReference type="GO" id="GO:0031491">
    <property type="term" value="F:nucleosome binding"/>
    <property type="evidence" value="ECO:0007669"/>
    <property type="project" value="TreeGrafter"/>
</dbReference>
<feature type="repeat" description="WD" evidence="9">
    <location>
        <begin position="10"/>
        <end position="44"/>
    </location>
</feature>
<dbReference type="AlphaFoldDB" id="A0A8J4EXY0"/>
<feature type="domain" description="Protein HIRA-like C-terminal" evidence="12">
    <location>
        <begin position="680"/>
        <end position="884"/>
    </location>
</feature>
<dbReference type="InterPro" id="IPR036322">
    <property type="entry name" value="WD40_repeat_dom_sf"/>
</dbReference>
<dbReference type="PANTHER" id="PTHR13831">
    <property type="entry name" value="MEMBER OF THE HIR1 FAMILY OF WD-REPEAT PROTEINS"/>
    <property type="match status" value="1"/>
</dbReference>
<evidence type="ECO:0000259" key="12">
    <source>
        <dbReference type="Pfam" id="PF07569"/>
    </source>
</evidence>
<dbReference type="InterPro" id="IPR055410">
    <property type="entry name" value="Beta-prop_CAF1B_HIR1"/>
</dbReference>
<keyword evidence="6 10" id="KW-0805">Transcription regulation</keyword>
<evidence type="ECO:0000256" key="10">
    <source>
        <dbReference type="RuleBase" id="RU364014"/>
    </source>
</evidence>
<evidence type="ECO:0000256" key="5">
    <source>
        <dbReference type="ARBA" id="ARBA00022853"/>
    </source>
</evidence>
<dbReference type="InterPro" id="IPR011047">
    <property type="entry name" value="Quinoprotein_ADH-like_sf"/>
</dbReference>
<dbReference type="InterPro" id="IPR031120">
    <property type="entry name" value="HIR1-like"/>
</dbReference>
<evidence type="ECO:0000256" key="7">
    <source>
        <dbReference type="ARBA" id="ARBA00023163"/>
    </source>
</evidence>
<feature type="repeat" description="WD" evidence="9">
    <location>
        <begin position="165"/>
        <end position="205"/>
    </location>
</feature>
<dbReference type="GO" id="GO:0000785">
    <property type="term" value="C:chromatin"/>
    <property type="evidence" value="ECO:0007669"/>
    <property type="project" value="TreeGrafter"/>
</dbReference>
<keyword evidence="15" id="KW-1185">Reference proteome</keyword>
<feature type="compositionally biased region" description="Pro residues" evidence="11">
    <location>
        <begin position="442"/>
        <end position="453"/>
    </location>
</feature>
<accession>A0A8J4EXY0</accession>
<proteinExistence type="inferred from homology"/>
<evidence type="ECO:0000256" key="9">
    <source>
        <dbReference type="PROSITE-ProRule" id="PRU00221"/>
    </source>
</evidence>
<evidence type="ECO:0000256" key="11">
    <source>
        <dbReference type="SAM" id="MobiDB-lite"/>
    </source>
</evidence>
<dbReference type="GO" id="GO:0005634">
    <property type="term" value="C:nucleus"/>
    <property type="evidence" value="ECO:0007669"/>
    <property type="project" value="UniProtKB-SubCell"/>
</dbReference>
<comment type="subcellular location">
    <subcellularLocation>
        <location evidence="1 10">Nucleus</location>
    </subcellularLocation>
</comment>
<dbReference type="Gene3D" id="2.130.10.10">
    <property type="entry name" value="YVTN repeat-like/Quinoprotein amine dehydrogenase"/>
    <property type="match status" value="3"/>
</dbReference>
<dbReference type="EMBL" id="BNCO01000010">
    <property type="protein sequence ID" value="GIL51318.1"/>
    <property type="molecule type" value="Genomic_DNA"/>
</dbReference>
<keyword evidence="4 10" id="KW-0677">Repeat</keyword>
<name>A0A8J4EXY0_9CHLO</name>
<dbReference type="SUPFAM" id="SSF50978">
    <property type="entry name" value="WD40 repeat-like"/>
    <property type="match status" value="1"/>
</dbReference>
<feature type="domain" description="CAF1B/HIR1 beta-propeller" evidence="13">
    <location>
        <begin position="7"/>
        <end position="361"/>
    </location>
</feature>
<dbReference type="InterPro" id="IPR015943">
    <property type="entry name" value="WD40/YVTN_repeat-like_dom_sf"/>
</dbReference>
<evidence type="ECO:0000256" key="4">
    <source>
        <dbReference type="ARBA" id="ARBA00022737"/>
    </source>
</evidence>
<organism evidence="14 15">
    <name type="scientific">Volvox africanus</name>
    <dbReference type="NCBI Taxonomy" id="51714"/>
    <lineage>
        <taxon>Eukaryota</taxon>
        <taxon>Viridiplantae</taxon>
        <taxon>Chlorophyta</taxon>
        <taxon>core chlorophytes</taxon>
        <taxon>Chlorophyceae</taxon>
        <taxon>CS clade</taxon>
        <taxon>Chlamydomonadales</taxon>
        <taxon>Volvocaceae</taxon>
        <taxon>Volvox</taxon>
    </lineage>
</organism>
<feature type="compositionally biased region" description="Gly residues" evidence="11">
    <location>
        <begin position="502"/>
        <end position="511"/>
    </location>
</feature>
<evidence type="ECO:0000259" key="13">
    <source>
        <dbReference type="Pfam" id="PF24105"/>
    </source>
</evidence>
<comment type="function">
    <text evidence="10">Required for replication-independent chromatin assembly and for the periodic repression of histone gene transcription during the cell cycle.</text>
</comment>
<feature type="region of interest" description="Disordered" evidence="11">
    <location>
        <begin position="895"/>
        <end position="916"/>
    </location>
</feature>
<dbReference type="GO" id="GO:0006355">
    <property type="term" value="P:regulation of DNA-templated transcription"/>
    <property type="evidence" value="ECO:0007669"/>
    <property type="project" value="InterPro"/>
</dbReference>
<evidence type="ECO:0000313" key="14">
    <source>
        <dbReference type="EMBL" id="GIL51318.1"/>
    </source>
</evidence>
<dbReference type="Pfam" id="PF24105">
    <property type="entry name" value="Beta-prop_CAF1B_HIR1"/>
    <property type="match status" value="1"/>
</dbReference>
<keyword evidence="8 10" id="KW-0539">Nucleus</keyword>
<feature type="repeat" description="WD" evidence="9">
    <location>
        <begin position="64"/>
        <end position="105"/>
    </location>
</feature>
<dbReference type="InterPro" id="IPR001680">
    <property type="entry name" value="WD40_rpt"/>
</dbReference>
<protein>
    <recommendedName>
        <fullName evidence="10">Protein HIRA</fullName>
    </recommendedName>
</protein>
<dbReference type="GO" id="GO:0000417">
    <property type="term" value="C:HIR complex"/>
    <property type="evidence" value="ECO:0007669"/>
    <property type="project" value="TreeGrafter"/>
</dbReference>
<keyword evidence="10" id="KW-0678">Repressor</keyword>
<dbReference type="SMART" id="SM00320">
    <property type="entry name" value="WD40"/>
    <property type="match status" value="5"/>
</dbReference>
<evidence type="ECO:0000256" key="3">
    <source>
        <dbReference type="ARBA" id="ARBA00022574"/>
    </source>
</evidence>
<dbReference type="GO" id="GO:0006338">
    <property type="term" value="P:chromatin remodeling"/>
    <property type="evidence" value="ECO:0007669"/>
    <property type="project" value="InterPro"/>
</dbReference>
<evidence type="ECO:0000256" key="2">
    <source>
        <dbReference type="ARBA" id="ARBA00007306"/>
    </source>
</evidence>
<evidence type="ECO:0000256" key="1">
    <source>
        <dbReference type="ARBA" id="ARBA00004123"/>
    </source>
</evidence>